<protein>
    <recommendedName>
        <fullName evidence="1">F-box protein AT5G49610-like beta-propeller domain-containing protein</fullName>
    </recommendedName>
</protein>
<organism evidence="2 3">
    <name type="scientific">Digitaria exilis</name>
    <dbReference type="NCBI Taxonomy" id="1010633"/>
    <lineage>
        <taxon>Eukaryota</taxon>
        <taxon>Viridiplantae</taxon>
        <taxon>Streptophyta</taxon>
        <taxon>Embryophyta</taxon>
        <taxon>Tracheophyta</taxon>
        <taxon>Spermatophyta</taxon>
        <taxon>Magnoliopsida</taxon>
        <taxon>Liliopsida</taxon>
        <taxon>Poales</taxon>
        <taxon>Poaceae</taxon>
        <taxon>PACMAD clade</taxon>
        <taxon>Panicoideae</taxon>
        <taxon>Panicodae</taxon>
        <taxon>Paniceae</taxon>
        <taxon>Anthephorinae</taxon>
        <taxon>Digitaria</taxon>
    </lineage>
</organism>
<dbReference type="PANTHER" id="PTHR33186">
    <property type="entry name" value="OS10G0136150 PROTEIN-RELATED"/>
    <property type="match status" value="1"/>
</dbReference>
<gene>
    <name evidence="2" type="ORF">HU200_035881</name>
</gene>
<dbReference type="Pfam" id="PF23635">
    <property type="entry name" value="Beta-prop_AT5G49610-like"/>
    <property type="match status" value="1"/>
</dbReference>
<dbReference type="PANTHER" id="PTHR33186:SF18">
    <property type="entry name" value="OS10G0136150 PROTEIN"/>
    <property type="match status" value="1"/>
</dbReference>
<dbReference type="AlphaFoldDB" id="A0A835BMB2"/>
<dbReference type="InterPro" id="IPR056594">
    <property type="entry name" value="AT5G49610-like_b-prop"/>
</dbReference>
<dbReference type="OrthoDB" id="688464at2759"/>
<feature type="domain" description="F-box protein AT5G49610-like beta-propeller" evidence="1">
    <location>
        <begin position="28"/>
        <end position="235"/>
    </location>
</feature>
<evidence type="ECO:0000313" key="2">
    <source>
        <dbReference type="EMBL" id="KAF8697292.1"/>
    </source>
</evidence>
<evidence type="ECO:0000259" key="1">
    <source>
        <dbReference type="Pfam" id="PF23635"/>
    </source>
</evidence>
<sequence length="342" mass="38470">MDPPDHIPTERFYPRFRDGNADWDKWRIYGCRHGRVLLHNKKQNDIVVWDPLTGDHRVVAIPLEFDSEEKRIWNGAVLCAAADNPSHMHGGFSSCPFKVVLVGVTSDHTQMFVCSYSSETGNWSDLVSATIPFTVYCVSDPGTLMGNALYWKPGGVGLAILKFNLDTLGLDVIEWPSSVTVLGRGSSQILLAEDVSLGLAILSDGSLQIWKRKVCSECVTEWVLQKTHSLDKIHGMYPGTEIIIGYAEDANVMLLWTRFGVQMVQLDSMQSTKLWETNIVYYGHHPYTTIYDSTGRSLFILQYNKKNAIACSWLLNTFYTATETLAKNLELVGIFIFSLFIL</sequence>
<name>A0A835BMB2_9POAL</name>
<proteinExistence type="predicted"/>
<evidence type="ECO:0000313" key="3">
    <source>
        <dbReference type="Proteomes" id="UP000636709"/>
    </source>
</evidence>
<accession>A0A835BMB2</accession>
<comment type="caution">
    <text evidence="2">The sequence shown here is derived from an EMBL/GenBank/DDBJ whole genome shotgun (WGS) entry which is preliminary data.</text>
</comment>
<reference evidence="2" key="1">
    <citation type="submission" date="2020-07" db="EMBL/GenBank/DDBJ databases">
        <title>Genome sequence and genetic diversity analysis of an under-domesticated orphan crop, white fonio (Digitaria exilis).</title>
        <authorList>
            <person name="Bennetzen J.L."/>
            <person name="Chen S."/>
            <person name="Ma X."/>
            <person name="Wang X."/>
            <person name="Yssel A.E.J."/>
            <person name="Chaluvadi S.R."/>
            <person name="Johnson M."/>
            <person name="Gangashetty P."/>
            <person name="Hamidou F."/>
            <person name="Sanogo M.D."/>
            <person name="Zwaenepoel A."/>
            <person name="Wallace J."/>
            <person name="Van De Peer Y."/>
            <person name="Van Deynze A."/>
        </authorList>
    </citation>
    <scope>NUCLEOTIDE SEQUENCE</scope>
    <source>
        <tissue evidence="2">Leaves</tissue>
    </source>
</reference>
<keyword evidence="3" id="KW-1185">Reference proteome</keyword>
<dbReference type="Proteomes" id="UP000636709">
    <property type="component" value="Unassembled WGS sequence"/>
</dbReference>
<dbReference type="EMBL" id="JACEFO010001874">
    <property type="protein sequence ID" value="KAF8697292.1"/>
    <property type="molecule type" value="Genomic_DNA"/>
</dbReference>